<gene>
    <name evidence="2" type="ordered locus">TUZN_0461</name>
</gene>
<dbReference type="GeneID" id="10360006"/>
<keyword evidence="1" id="KW-0812">Transmembrane</keyword>
<keyword evidence="3" id="KW-1185">Reference proteome</keyword>
<protein>
    <submittedName>
        <fullName evidence="2">Uncharacterized protein</fullName>
    </submittedName>
</protein>
<evidence type="ECO:0000313" key="3">
    <source>
        <dbReference type="Proteomes" id="UP000008138"/>
    </source>
</evidence>
<accession>F2L398</accession>
<dbReference type="eggNOG" id="arCOG05457">
    <property type="taxonomic scope" value="Archaea"/>
</dbReference>
<dbReference type="HOGENOM" id="CLU_1665597_0_0_2"/>
<sequence>MRLLWIGIVLLALLAIPHIGLVVYAVGPAPGFQVGRSYISVGYDKYYLFSVPYLVSWVISAIAIATAGYYEVRKGVRPRGSAVSVAVLSIVFASPLPLIFSEQNGLTVIAVSNAFSSAGPIMFLVAVALELAEHYLLPHRVTKILAMPEVAVEKTEKV</sequence>
<dbReference type="RefSeq" id="WP_013679293.1">
    <property type="nucleotide sequence ID" value="NC_015315.1"/>
</dbReference>
<keyword evidence="1" id="KW-1133">Transmembrane helix</keyword>
<reference evidence="2 3" key="1">
    <citation type="journal article" date="2011" name="J. Bacteriol.">
        <title>Complete genome sequence of the thermoacidophilic crenarchaeon Thermoproteus uzoniensis 768-20.</title>
        <authorList>
            <person name="Mardanov A.V."/>
            <person name="Gumerov V.M."/>
            <person name="Beletsky A.V."/>
            <person name="Prokofeva M.I."/>
            <person name="Bonch-Osmolovskaya E.A."/>
            <person name="Ravin N.V."/>
            <person name="Skryabin K.G."/>
        </authorList>
    </citation>
    <scope>NUCLEOTIDE SEQUENCE [LARGE SCALE GENOMIC DNA]</scope>
    <source>
        <strain evidence="2 3">768-20</strain>
    </source>
</reference>
<evidence type="ECO:0000313" key="2">
    <source>
        <dbReference type="EMBL" id="AEA11957.1"/>
    </source>
</evidence>
<reference key="2">
    <citation type="submission" date="2011-03" db="EMBL/GenBank/DDBJ databases">
        <title>Complete genome sequence of the thermoacidophilic crenarchaeon Thermoproteus uzoniensis 768-20.</title>
        <authorList>
            <person name="Mardanov A.V."/>
            <person name="Gumerov V.M."/>
            <person name="Beletsky A.V."/>
            <person name="Prokofeva M.I."/>
            <person name="Bonch-Osmolovskaya E.A."/>
            <person name="Ravin N.V."/>
            <person name="Skryabin K.G."/>
        </authorList>
    </citation>
    <scope>NUCLEOTIDE SEQUENCE</scope>
    <source>
        <strain>768-20</strain>
    </source>
</reference>
<feature type="transmembrane region" description="Helical" evidence="1">
    <location>
        <begin position="82"/>
        <end position="100"/>
    </location>
</feature>
<dbReference type="OrthoDB" id="379574at2157"/>
<organism evidence="2 3">
    <name type="scientific">Thermoproteus uzoniensis (strain 768-20)</name>
    <dbReference type="NCBI Taxonomy" id="999630"/>
    <lineage>
        <taxon>Archaea</taxon>
        <taxon>Thermoproteota</taxon>
        <taxon>Thermoprotei</taxon>
        <taxon>Thermoproteales</taxon>
        <taxon>Thermoproteaceae</taxon>
        <taxon>Thermoproteus</taxon>
    </lineage>
</organism>
<dbReference type="KEGG" id="tuz:TUZN_0461"/>
<feature type="transmembrane region" description="Helical" evidence="1">
    <location>
        <begin position="106"/>
        <end position="129"/>
    </location>
</feature>
<feature type="transmembrane region" description="Helical" evidence="1">
    <location>
        <begin position="49"/>
        <end position="70"/>
    </location>
</feature>
<proteinExistence type="predicted"/>
<dbReference type="EMBL" id="CP002590">
    <property type="protein sequence ID" value="AEA11957.1"/>
    <property type="molecule type" value="Genomic_DNA"/>
</dbReference>
<dbReference type="AlphaFoldDB" id="F2L398"/>
<keyword evidence="1" id="KW-0472">Membrane</keyword>
<name>F2L398_THEU7</name>
<evidence type="ECO:0000256" key="1">
    <source>
        <dbReference type="SAM" id="Phobius"/>
    </source>
</evidence>
<dbReference type="Proteomes" id="UP000008138">
    <property type="component" value="Chromosome"/>
</dbReference>